<organism evidence="2">
    <name type="scientific">Micrurus lemniscatus lemniscatus</name>
    <dbReference type="NCBI Taxonomy" id="129467"/>
    <lineage>
        <taxon>Eukaryota</taxon>
        <taxon>Metazoa</taxon>
        <taxon>Chordata</taxon>
        <taxon>Craniata</taxon>
        <taxon>Vertebrata</taxon>
        <taxon>Euteleostomi</taxon>
        <taxon>Lepidosauria</taxon>
        <taxon>Squamata</taxon>
        <taxon>Bifurcata</taxon>
        <taxon>Unidentata</taxon>
        <taxon>Episquamata</taxon>
        <taxon>Toxicofera</taxon>
        <taxon>Serpentes</taxon>
        <taxon>Colubroidea</taxon>
        <taxon>Elapidae</taxon>
        <taxon>Elapinae</taxon>
        <taxon>Micrurus</taxon>
    </lineage>
</organism>
<name>A0A2D4HB39_MICLE</name>
<dbReference type="EMBL" id="IACK01020693">
    <property type="protein sequence ID" value="LAA69191.1"/>
    <property type="molecule type" value="Transcribed_RNA"/>
</dbReference>
<reference evidence="2" key="2">
    <citation type="submission" date="2017-11" db="EMBL/GenBank/DDBJ databases">
        <title>Coralsnake Venomics: Analyses of Venom Gland Transcriptomes and Proteomes of Six Brazilian Taxa.</title>
        <authorList>
            <person name="Aird S.D."/>
            <person name="Jorge da Silva N."/>
            <person name="Qiu L."/>
            <person name="Villar-Briones A."/>
            <person name="Aparecida-Saddi V."/>
            <person name="Campos-Telles M.P."/>
            <person name="Grau M."/>
            <person name="Mikheyev A.S."/>
        </authorList>
    </citation>
    <scope>NUCLEOTIDE SEQUENCE</scope>
    <source>
        <tissue evidence="2">Venom_gland</tissue>
    </source>
</reference>
<sequence>MLLTEGHTMTTEEPPEKQQRATTQHTTNPIEINPRSLPRGETVPQSSSEDSGSTVPDVPEVELQELPLAGTEAAADPSAWAAASGTTEVRRSSHAHRSAAYLCDHVI</sequence>
<dbReference type="AlphaFoldDB" id="A0A2D4HB39"/>
<evidence type="ECO:0000313" key="2">
    <source>
        <dbReference type="EMBL" id="LAA69191.1"/>
    </source>
</evidence>
<evidence type="ECO:0000256" key="1">
    <source>
        <dbReference type="SAM" id="MobiDB-lite"/>
    </source>
</evidence>
<reference evidence="2" key="1">
    <citation type="submission" date="2017-07" db="EMBL/GenBank/DDBJ databases">
        <authorList>
            <person name="Mikheyev A."/>
            <person name="Grau M."/>
        </authorList>
    </citation>
    <scope>NUCLEOTIDE SEQUENCE</scope>
    <source>
        <tissue evidence="2">Venom_gland</tissue>
    </source>
</reference>
<accession>A0A2D4HB39</accession>
<feature type="compositionally biased region" description="Polar residues" evidence="1">
    <location>
        <begin position="43"/>
        <end position="54"/>
    </location>
</feature>
<feature type="compositionally biased region" description="Polar residues" evidence="1">
    <location>
        <begin position="20"/>
        <end position="30"/>
    </location>
</feature>
<feature type="region of interest" description="Disordered" evidence="1">
    <location>
        <begin position="1"/>
        <end position="77"/>
    </location>
</feature>
<proteinExistence type="predicted"/>
<protein>
    <submittedName>
        <fullName evidence="2">Uncharacterized protein</fullName>
    </submittedName>
</protein>